<dbReference type="Proteomes" id="UP001054945">
    <property type="component" value="Unassembled WGS sequence"/>
</dbReference>
<keyword evidence="2" id="KW-1185">Reference proteome</keyword>
<evidence type="ECO:0000313" key="2">
    <source>
        <dbReference type="Proteomes" id="UP001054945"/>
    </source>
</evidence>
<reference evidence="1 2" key="1">
    <citation type="submission" date="2021-06" db="EMBL/GenBank/DDBJ databases">
        <title>Caerostris extrusa draft genome.</title>
        <authorList>
            <person name="Kono N."/>
            <person name="Arakawa K."/>
        </authorList>
    </citation>
    <scope>NUCLEOTIDE SEQUENCE [LARGE SCALE GENOMIC DNA]</scope>
</reference>
<dbReference type="EMBL" id="BPLR01015312">
    <property type="protein sequence ID" value="GIY75215.1"/>
    <property type="molecule type" value="Genomic_DNA"/>
</dbReference>
<evidence type="ECO:0000313" key="1">
    <source>
        <dbReference type="EMBL" id="GIY75215.1"/>
    </source>
</evidence>
<name>A0AAV4VZF0_CAEEX</name>
<protein>
    <submittedName>
        <fullName evidence="1">Uncharacterized protein</fullName>
    </submittedName>
</protein>
<sequence length="111" mass="12694">MCKVVNKRIHASSQLAFRRFECDSHGAWWELSPLYIKFSEKGAEQISKILGHEKPFRKPGKVITREQGMSIGIPLAPLNIQWIHSVRCPHGFPGVLLFEHGCDCQEDIQPR</sequence>
<comment type="caution">
    <text evidence="1">The sequence shown here is derived from an EMBL/GenBank/DDBJ whole genome shotgun (WGS) entry which is preliminary data.</text>
</comment>
<dbReference type="AlphaFoldDB" id="A0AAV4VZF0"/>
<proteinExistence type="predicted"/>
<accession>A0AAV4VZF0</accession>
<organism evidence="1 2">
    <name type="scientific">Caerostris extrusa</name>
    <name type="common">Bark spider</name>
    <name type="synonym">Caerostris bankana</name>
    <dbReference type="NCBI Taxonomy" id="172846"/>
    <lineage>
        <taxon>Eukaryota</taxon>
        <taxon>Metazoa</taxon>
        <taxon>Ecdysozoa</taxon>
        <taxon>Arthropoda</taxon>
        <taxon>Chelicerata</taxon>
        <taxon>Arachnida</taxon>
        <taxon>Araneae</taxon>
        <taxon>Araneomorphae</taxon>
        <taxon>Entelegynae</taxon>
        <taxon>Araneoidea</taxon>
        <taxon>Araneidae</taxon>
        <taxon>Caerostris</taxon>
    </lineage>
</organism>
<gene>
    <name evidence="1" type="ORF">CEXT_34861</name>
</gene>